<dbReference type="AlphaFoldDB" id="A0A1V5T4P2"/>
<accession>A0A1V5T4P2</accession>
<dbReference type="Pfam" id="PF08486">
    <property type="entry name" value="SpoIID"/>
    <property type="match status" value="1"/>
</dbReference>
<dbReference type="EMBL" id="MWBQ01000019">
    <property type="protein sequence ID" value="OQA61381.1"/>
    <property type="molecule type" value="Genomic_DNA"/>
</dbReference>
<feature type="region of interest" description="Disordered" evidence="1">
    <location>
        <begin position="330"/>
        <end position="367"/>
    </location>
</feature>
<feature type="compositionally biased region" description="Pro residues" evidence="1">
    <location>
        <begin position="337"/>
        <end position="349"/>
    </location>
</feature>
<dbReference type="GO" id="GO:0030435">
    <property type="term" value="P:sporulation resulting in formation of a cellular spore"/>
    <property type="evidence" value="ECO:0007669"/>
    <property type="project" value="InterPro"/>
</dbReference>
<evidence type="ECO:0000256" key="1">
    <source>
        <dbReference type="SAM" id="MobiDB-lite"/>
    </source>
</evidence>
<proteinExistence type="predicted"/>
<name>A0A1V5T4P2_9BACT</name>
<evidence type="ECO:0000313" key="3">
    <source>
        <dbReference type="EMBL" id="OQA61381.1"/>
    </source>
</evidence>
<dbReference type="InterPro" id="IPR013486">
    <property type="entry name" value="SpoIID/LytB"/>
</dbReference>
<dbReference type="PANTHER" id="PTHR30032:SF4">
    <property type="entry name" value="AMIDASE ENHANCER"/>
    <property type="match status" value="1"/>
</dbReference>
<evidence type="ECO:0000259" key="2">
    <source>
        <dbReference type="Pfam" id="PF08486"/>
    </source>
</evidence>
<dbReference type="NCBIfam" id="TIGR02669">
    <property type="entry name" value="SpoIID_LytB"/>
    <property type="match status" value="1"/>
</dbReference>
<comment type="caution">
    <text evidence="3">The sequence shown here is derived from an EMBL/GenBank/DDBJ whole genome shotgun (WGS) entry which is preliminary data.</text>
</comment>
<feature type="domain" description="Sporulation stage II protein D amidase enhancer LytB N-terminal" evidence="2">
    <location>
        <begin position="118"/>
        <end position="207"/>
    </location>
</feature>
<organism evidence="3">
    <name type="scientific">Candidatus Atribacter allofermentans</name>
    <dbReference type="NCBI Taxonomy" id="1852833"/>
    <lineage>
        <taxon>Bacteria</taxon>
        <taxon>Pseudomonadati</taxon>
        <taxon>Atribacterota</taxon>
        <taxon>Atribacteria</taxon>
        <taxon>Atribacterales</taxon>
        <taxon>Atribacteraceae</taxon>
        <taxon>Atribacter</taxon>
    </lineage>
</organism>
<dbReference type="InterPro" id="IPR051922">
    <property type="entry name" value="Bact_Sporulation_Assoc"/>
</dbReference>
<feature type="compositionally biased region" description="Basic and acidic residues" evidence="1">
    <location>
        <begin position="358"/>
        <end position="367"/>
    </location>
</feature>
<dbReference type="InterPro" id="IPR013693">
    <property type="entry name" value="SpoIID/LytB_N"/>
</dbReference>
<sequence length="478" mass="54006">MMDKKKIVIPLMFLFFLFFFFGEAISAQNDFIVTVCIVNGKSDVILSSTAGLKVQIDKKVYSITAQEQLSIIASKTKVFWEERQIVSSSFRVTTQGKGFILVNNRPYRGSLTLKNIQGHLIVINHLYLDDYIRGTIKMEINPHWPEEAVKAQIVAARTYAVKNLSRHRDQGCDFCASSHCQVYGGVNAEDPITNKLIDSIKGLILTYQNQPAGVCFHSESGGYTDSALNVWGRSVPYLVSVESPWESDSPHAQWELEISSEELARSLQRAGFIQGSIVDVQVQPNSGSHRVREFLIQTTLKRYRIPASKVREALGYDRLPSTYFELTPINKTMLPSRPTPKPKATPLPSTPISGNPGSDDKDPGYREMLDKDWNLDDILTFLSLREQERQKSNSRKINQPSPSNPVEEFEEKEALEIPDNPQTTYRTHSVYLFKGKGYGHGVGLSQWGARGMAMKGYSYQDILFHYFPGCEIKKARFK</sequence>
<dbReference type="PANTHER" id="PTHR30032">
    <property type="entry name" value="N-ACETYLMURAMOYL-L-ALANINE AMIDASE-RELATED"/>
    <property type="match status" value="1"/>
</dbReference>
<dbReference type="Proteomes" id="UP000485569">
    <property type="component" value="Unassembled WGS sequence"/>
</dbReference>
<feature type="region of interest" description="Disordered" evidence="1">
    <location>
        <begin position="389"/>
        <end position="421"/>
    </location>
</feature>
<dbReference type="GO" id="GO:0030288">
    <property type="term" value="C:outer membrane-bounded periplasmic space"/>
    <property type="evidence" value="ECO:0007669"/>
    <property type="project" value="TreeGrafter"/>
</dbReference>
<reference evidence="3" key="1">
    <citation type="submission" date="2017-02" db="EMBL/GenBank/DDBJ databases">
        <title>Delving into the versatile metabolic prowess of the omnipresent phylum Bacteroidetes.</title>
        <authorList>
            <person name="Nobu M.K."/>
            <person name="Mei R."/>
            <person name="Narihiro T."/>
            <person name="Kuroda K."/>
            <person name="Liu W.-T."/>
        </authorList>
    </citation>
    <scope>NUCLEOTIDE SEQUENCE</scope>
    <source>
        <strain evidence="3">ADurb.Bin276</strain>
    </source>
</reference>
<protein>
    <submittedName>
        <fullName evidence="3">Amidase enhancer</fullName>
    </submittedName>
</protein>
<gene>
    <name evidence="3" type="primary">lytB</name>
    <name evidence="3" type="ORF">BWY41_00167</name>
</gene>